<gene>
    <name evidence="1" type="ORF">FB00_18730</name>
</gene>
<evidence type="ECO:0000313" key="1">
    <source>
        <dbReference type="EMBL" id="KLN33232.1"/>
    </source>
</evidence>
<dbReference type="PATRIC" id="fig|264251.5.peg.3799"/>
<dbReference type="Proteomes" id="UP000035265">
    <property type="component" value="Unassembled WGS sequence"/>
</dbReference>
<keyword evidence="2" id="KW-1185">Reference proteome</keyword>
<dbReference type="RefSeq" id="WP_047234354.1">
    <property type="nucleotide sequence ID" value="NZ_JNBQ01000041.1"/>
</dbReference>
<dbReference type="EMBL" id="JNBQ01000041">
    <property type="protein sequence ID" value="KLN33232.1"/>
    <property type="molecule type" value="Genomic_DNA"/>
</dbReference>
<dbReference type="AlphaFoldDB" id="A0A0H2KZ52"/>
<comment type="caution">
    <text evidence="1">The sequence shown here is derived from an EMBL/GenBank/DDBJ whole genome shotgun (WGS) entry which is preliminary data.</text>
</comment>
<organism evidence="1 2">
    <name type="scientific">Cellulosimicrobium funkei</name>
    <dbReference type="NCBI Taxonomy" id="264251"/>
    <lineage>
        <taxon>Bacteria</taxon>
        <taxon>Bacillati</taxon>
        <taxon>Actinomycetota</taxon>
        <taxon>Actinomycetes</taxon>
        <taxon>Micrococcales</taxon>
        <taxon>Promicromonosporaceae</taxon>
        <taxon>Cellulosimicrobium</taxon>
    </lineage>
</organism>
<dbReference type="STRING" id="264251.FB00_18730"/>
<accession>A0A0H2KZ52</accession>
<reference evidence="1 2" key="1">
    <citation type="submission" date="2014-05" db="EMBL/GenBank/DDBJ databases">
        <title>Cellulosimicrobium funkei U11 genome.</title>
        <authorList>
            <person name="Hu C."/>
            <person name="Gong Y."/>
            <person name="Wan W."/>
            <person name="Jiang M."/>
        </authorList>
    </citation>
    <scope>NUCLEOTIDE SEQUENCE [LARGE SCALE GENOMIC DNA]</scope>
    <source>
        <strain evidence="1 2">U11</strain>
    </source>
</reference>
<protein>
    <submittedName>
        <fullName evidence="1">Uncharacterized protein</fullName>
    </submittedName>
</protein>
<evidence type="ECO:0000313" key="2">
    <source>
        <dbReference type="Proteomes" id="UP000035265"/>
    </source>
</evidence>
<proteinExistence type="predicted"/>
<sequence>MSHPEVLARRYLGWLLLTEGTRAERLRAEAEVGVSEEVRSCVEHDADPLPLLDALVAQAVASEDERLVTRLGAGLVEEAVVGRPDLAGRIAARCRAEPAWSEVVRGAWVDERRARDLPPPLGALVTVLKG</sequence>
<name>A0A0H2KZ52_9MICO</name>